<proteinExistence type="predicted"/>
<dbReference type="AlphaFoldDB" id="A0A2P2JWY9"/>
<reference evidence="1" key="1">
    <citation type="submission" date="2018-02" db="EMBL/GenBank/DDBJ databases">
        <title>Rhizophora mucronata_Transcriptome.</title>
        <authorList>
            <person name="Meera S.P."/>
            <person name="Sreeshan A."/>
            <person name="Augustine A."/>
        </authorList>
    </citation>
    <scope>NUCLEOTIDE SEQUENCE</scope>
    <source>
        <tissue evidence="1">Leaf</tissue>
    </source>
</reference>
<name>A0A2P2JWY9_RHIMU</name>
<sequence length="19" mass="2195">MLFLKTLISDLIVFPSPFL</sequence>
<accession>A0A2P2JWY9</accession>
<evidence type="ECO:0000313" key="1">
    <source>
        <dbReference type="EMBL" id="MBW97942.1"/>
    </source>
</evidence>
<dbReference type="EMBL" id="GGEC01017459">
    <property type="protein sequence ID" value="MBW97942.1"/>
    <property type="molecule type" value="Transcribed_RNA"/>
</dbReference>
<organism evidence="1">
    <name type="scientific">Rhizophora mucronata</name>
    <name type="common">Asiatic mangrove</name>
    <dbReference type="NCBI Taxonomy" id="61149"/>
    <lineage>
        <taxon>Eukaryota</taxon>
        <taxon>Viridiplantae</taxon>
        <taxon>Streptophyta</taxon>
        <taxon>Embryophyta</taxon>
        <taxon>Tracheophyta</taxon>
        <taxon>Spermatophyta</taxon>
        <taxon>Magnoliopsida</taxon>
        <taxon>eudicotyledons</taxon>
        <taxon>Gunneridae</taxon>
        <taxon>Pentapetalae</taxon>
        <taxon>rosids</taxon>
        <taxon>fabids</taxon>
        <taxon>Malpighiales</taxon>
        <taxon>Rhizophoraceae</taxon>
        <taxon>Rhizophora</taxon>
    </lineage>
</organism>
<protein>
    <submittedName>
        <fullName evidence="1">Uncharacterized protein</fullName>
    </submittedName>
</protein>